<dbReference type="EMBL" id="DQTV01000033">
    <property type="protein sequence ID" value="HIP56736.1"/>
    <property type="molecule type" value="Genomic_DNA"/>
</dbReference>
<dbReference type="AlphaFoldDB" id="A0A832YYR9"/>
<accession>A0A832YYR9</accession>
<gene>
    <name evidence="2" type="ORF">EYH02_01490</name>
</gene>
<feature type="transmembrane region" description="Helical" evidence="1">
    <location>
        <begin position="6"/>
        <end position="22"/>
    </location>
</feature>
<dbReference type="Proteomes" id="UP000605805">
    <property type="component" value="Unassembled WGS sequence"/>
</dbReference>
<keyword evidence="1" id="KW-1133">Transmembrane helix</keyword>
<feature type="transmembrane region" description="Helical" evidence="1">
    <location>
        <begin position="29"/>
        <end position="48"/>
    </location>
</feature>
<evidence type="ECO:0000313" key="2">
    <source>
        <dbReference type="EMBL" id="HIP56736.1"/>
    </source>
</evidence>
<evidence type="ECO:0000313" key="3">
    <source>
        <dbReference type="Proteomes" id="UP000605805"/>
    </source>
</evidence>
<keyword evidence="1" id="KW-0812">Transmembrane</keyword>
<reference evidence="2" key="1">
    <citation type="journal article" date="2020" name="ISME J.">
        <title>Gammaproteobacteria mediating utilization of methyl-, sulfur- and petroleum organic compounds in deep ocean hydrothermal plumes.</title>
        <authorList>
            <person name="Zhou Z."/>
            <person name="Liu Y."/>
            <person name="Pan J."/>
            <person name="Cron B.R."/>
            <person name="Toner B.M."/>
            <person name="Anantharaman K."/>
            <person name="Breier J.A."/>
            <person name="Dick G.J."/>
            <person name="Li M."/>
        </authorList>
    </citation>
    <scope>NUCLEOTIDE SEQUENCE</scope>
    <source>
        <strain evidence="2">SZUA-1435</strain>
    </source>
</reference>
<keyword evidence="1" id="KW-0472">Membrane</keyword>
<protein>
    <submittedName>
        <fullName evidence="2">Uncharacterized protein</fullName>
    </submittedName>
</protein>
<feature type="transmembrane region" description="Helical" evidence="1">
    <location>
        <begin position="54"/>
        <end position="75"/>
    </location>
</feature>
<name>A0A832YYR9_9CREN</name>
<proteinExistence type="predicted"/>
<organism evidence="2 3">
    <name type="scientific">Ignisphaera aggregans</name>
    <dbReference type="NCBI Taxonomy" id="334771"/>
    <lineage>
        <taxon>Archaea</taxon>
        <taxon>Thermoproteota</taxon>
        <taxon>Thermoprotei</taxon>
        <taxon>Desulfurococcales</taxon>
        <taxon>Desulfurococcaceae</taxon>
        <taxon>Ignisphaera</taxon>
    </lineage>
</organism>
<sequence length="83" mass="9002">MSMLLALYTTFIMGMVLIYVGRRVRPMRGIGIAFLGLSTILLTAVLYPGWNLDVVGYVMLVMGVSAVSMGIYGAVREVLREGG</sequence>
<evidence type="ECO:0000256" key="1">
    <source>
        <dbReference type="SAM" id="Phobius"/>
    </source>
</evidence>
<comment type="caution">
    <text evidence="2">The sequence shown here is derived from an EMBL/GenBank/DDBJ whole genome shotgun (WGS) entry which is preliminary data.</text>
</comment>